<feature type="region of interest" description="Disordered" evidence="1">
    <location>
        <begin position="473"/>
        <end position="500"/>
    </location>
</feature>
<dbReference type="EMBL" id="KE344733">
    <property type="protein sequence ID" value="EXB76670.1"/>
    <property type="molecule type" value="Genomic_DNA"/>
</dbReference>
<feature type="compositionally biased region" description="Basic and acidic residues" evidence="1">
    <location>
        <begin position="424"/>
        <end position="433"/>
    </location>
</feature>
<feature type="region of interest" description="Disordered" evidence="1">
    <location>
        <begin position="637"/>
        <end position="660"/>
    </location>
</feature>
<feature type="region of interest" description="Disordered" evidence="1">
    <location>
        <begin position="681"/>
        <end position="700"/>
    </location>
</feature>
<feature type="region of interest" description="Disordered" evidence="1">
    <location>
        <begin position="521"/>
        <end position="544"/>
    </location>
</feature>
<keyword evidence="3" id="KW-1185">Reference proteome</keyword>
<feature type="compositionally biased region" description="Basic and acidic residues" evidence="1">
    <location>
        <begin position="473"/>
        <end position="482"/>
    </location>
</feature>
<feature type="region of interest" description="Disordered" evidence="1">
    <location>
        <begin position="262"/>
        <end position="301"/>
    </location>
</feature>
<feature type="region of interest" description="Disordered" evidence="1">
    <location>
        <begin position="567"/>
        <end position="623"/>
    </location>
</feature>
<accession>W9RJN2</accession>
<dbReference type="OrthoDB" id="2019579at2759"/>
<feature type="compositionally biased region" description="Polar residues" evidence="1">
    <location>
        <begin position="434"/>
        <end position="444"/>
    </location>
</feature>
<dbReference type="STRING" id="981085.W9RJN2"/>
<feature type="region of interest" description="Disordered" evidence="1">
    <location>
        <begin position="48"/>
        <end position="78"/>
    </location>
</feature>
<protein>
    <submittedName>
        <fullName evidence="2">Uncharacterized protein</fullName>
    </submittedName>
</protein>
<dbReference type="PANTHER" id="PTHR36325:SF1">
    <property type="entry name" value="MYOSIN-2 HEAVY CHAIN-LIKE PROTEIN"/>
    <property type="match status" value="1"/>
</dbReference>
<feature type="compositionally biased region" description="Polar residues" evidence="1">
    <location>
        <begin position="51"/>
        <end position="67"/>
    </location>
</feature>
<feature type="compositionally biased region" description="Polar residues" evidence="1">
    <location>
        <begin position="526"/>
        <end position="539"/>
    </location>
</feature>
<sequence>MDLGCLDMGCITVSDSKLTSESALDWENQQNHTAESLTATAKIGKNKQMKENGQSTLNSLNKSTSQIKKPGHRKNSPINWFPRKKVDSYLKRKIKRLQEVAGMNLTLDETLGDSNPHYSKVLREKIATREAANKAIKVRRAALVEASWCRILKAARIQSEEAKAQLLKAEQIAVEAFEAALAIGVNMYDIPNCPKNPSQVDRSSSFSSSVEGSTTHAVTASFETAFDVDKEVAAAVKTALIRLANCPSFKKDEFKDLLQKISQNPDTGENNDEEKSEDSSPTCEPKSGSKREAVSRTDCISPQGSDCKIPVSQLRQKRSKRRQSLEKFNKIKLVNAMFDRLQLLQEDELSSLATIVATCGLNAALAEIVNNKPGPAADCKTSNTGKLEHFKYGNIRKKQTEPELPSLDKFLVKHMTKLEREVLEARNSRKESSKQGMVENSVNTSDKRETSTETIPDLGSILLKHSSKFEREIEEEKKKSVGDAKMGNKSLQGDTVSSESIPDLGSVLIKHSSRLEKEIEEARKNCGNNSEGAPNSSYSRVKEDGLGIPSLDKFLVKHVSRLEKEVQEAKARRNNEPWEGSKTTSQVDLSASEEERSSSSHSDEGPKGKENVELNTRAEDSLDEILVKPVHRLQREKMQASALGNNSRYDKLQKKHGGNVGAECESLDKVLVKHVSRLEREKMRAGSEEEAAMKVKKDKTNMCRQMEEAGSLDQVLVKHKSRLESEKLAAAQQADDYARLSVTRREAREKELQEAWGGLSLGNSMKPHLSKLERDKAAWIKAEEEERKQGMVFSD</sequence>
<proteinExistence type="predicted"/>
<reference evidence="3" key="1">
    <citation type="submission" date="2013-01" db="EMBL/GenBank/DDBJ databases">
        <title>Draft Genome Sequence of a Mulberry Tree, Morus notabilis C.K. Schneid.</title>
        <authorList>
            <person name="He N."/>
            <person name="Zhao S."/>
        </authorList>
    </citation>
    <scope>NUCLEOTIDE SEQUENCE</scope>
</reference>
<feature type="compositionally biased region" description="Basic and acidic residues" evidence="1">
    <location>
        <begin position="567"/>
        <end position="576"/>
    </location>
</feature>
<dbReference type="eggNOG" id="ENOG502QTW4">
    <property type="taxonomic scope" value="Eukaryota"/>
</dbReference>
<dbReference type="PANTHER" id="PTHR36325">
    <property type="entry name" value="MYOSIN-2 HEAVY CHAIN-LIKE PROTEIN"/>
    <property type="match status" value="1"/>
</dbReference>
<feature type="region of interest" description="Disordered" evidence="1">
    <location>
        <begin position="424"/>
        <end position="453"/>
    </location>
</feature>
<feature type="compositionally biased region" description="Polar residues" evidence="1">
    <location>
        <begin position="489"/>
        <end position="500"/>
    </location>
</feature>
<evidence type="ECO:0000256" key="1">
    <source>
        <dbReference type="SAM" id="MobiDB-lite"/>
    </source>
</evidence>
<name>W9RJN2_9ROSA</name>
<evidence type="ECO:0000313" key="3">
    <source>
        <dbReference type="Proteomes" id="UP000030645"/>
    </source>
</evidence>
<organism evidence="2 3">
    <name type="scientific">Morus notabilis</name>
    <dbReference type="NCBI Taxonomy" id="981085"/>
    <lineage>
        <taxon>Eukaryota</taxon>
        <taxon>Viridiplantae</taxon>
        <taxon>Streptophyta</taxon>
        <taxon>Embryophyta</taxon>
        <taxon>Tracheophyta</taxon>
        <taxon>Spermatophyta</taxon>
        <taxon>Magnoliopsida</taxon>
        <taxon>eudicotyledons</taxon>
        <taxon>Gunneridae</taxon>
        <taxon>Pentapetalae</taxon>
        <taxon>rosids</taxon>
        <taxon>fabids</taxon>
        <taxon>Rosales</taxon>
        <taxon>Moraceae</taxon>
        <taxon>Moreae</taxon>
        <taxon>Morus</taxon>
    </lineage>
</organism>
<feature type="compositionally biased region" description="Basic and acidic residues" evidence="1">
    <location>
        <begin position="593"/>
        <end position="620"/>
    </location>
</feature>
<dbReference type="AlphaFoldDB" id="W9RJN2"/>
<dbReference type="KEGG" id="mnt:21394768"/>
<gene>
    <name evidence="2" type="ORF">L484_011516</name>
</gene>
<evidence type="ECO:0000313" key="2">
    <source>
        <dbReference type="EMBL" id="EXB76670.1"/>
    </source>
</evidence>
<dbReference type="Proteomes" id="UP000030645">
    <property type="component" value="Unassembled WGS sequence"/>
</dbReference>